<dbReference type="Pfam" id="PF25597">
    <property type="entry name" value="SH3_retrovirus"/>
    <property type="match status" value="1"/>
</dbReference>
<evidence type="ECO:0000259" key="2">
    <source>
        <dbReference type="Pfam" id="PF07727"/>
    </source>
</evidence>
<sequence>MTPSTAAENITPYEKWLNKKPSAHYIKVFGCTAFTHIPELYRSKLEKRARKCMYLGIPFNKKGYRLLDTMENRIIYSRDVVFREHEFPTLEFLELQETTNLLNPLPDRMIVTPQQMRLPTPTEILKRKAKALATTENSSDNKKAKQSTEPTQVSDVSAALLNDPLDVEERHVRLNQTYMLLAIRHIAEPKTYREAMKLPEALQWETAARSEYKSLMENNTWVLTRLPKGRRALQCRWVFVVKYEGDGSIDRYKARLVIKGFLQKYSIDYDEIFSRVIRMEVLRLLLTIAALLDMEIRLSHLFLSLSRLLSLFLPQSE</sequence>
<dbReference type="Proteomes" id="UP000198211">
    <property type="component" value="Unassembled WGS sequence"/>
</dbReference>
<accession>A0A225VMY3</accession>
<feature type="region of interest" description="Disordered" evidence="1">
    <location>
        <begin position="132"/>
        <end position="155"/>
    </location>
</feature>
<organism evidence="4 5">
    <name type="scientific">Phytophthora megakarya</name>
    <dbReference type="NCBI Taxonomy" id="4795"/>
    <lineage>
        <taxon>Eukaryota</taxon>
        <taxon>Sar</taxon>
        <taxon>Stramenopiles</taxon>
        <taxon>Oomycota</taxon>
        <taxon>Peronosporomycetes</taxon>
        <taxon>Peronosporales</taxon>
        <taxon>Peronosporaceae</taxon>
        <taxon>Phytophthora</taxon>
    </lineage>
</organism>
<reference evidence="5" key="1">
    <citation type="submission" date="2017-03" db="EMBL/GenBank/DDBJ databases">
        <title>Phytopthora megakarya and P. palmivora, two closely related causual agents of cacao black pod achieved similar genome size and gene model numbers by different mechanisms.</title>
        <authorList>
            <person name="Ali S."/>
            <person name="Shao J."/>
            <person name="Larry D.J."/>
            <person name="Kronmiller B."/>
            <person name="Shen D."/>
            <person name="Strem M.D."/>
            <person name="Melnick R.L."/>
            <person name="Guiltinan M.J."/>
            <person name="Tyler B.M."/>
            <person name="Meinhardt L.W."/>
            <person name="Bailey B.A."/>
        </authorList>
    </citation>
    <scope>NUCLEOTIDE SEQUENCE [LARGE SCALE GENOMIC DNA]</scope>
    <source>
        <strain evidence="5">zdho120</strain>
    </source>
</reference>
<evidence type="ECO:0000313" key="5">
    <source>
        <dbReference type="Proteomes" id="UP000198211"/>
    </source>
</evidence>
<evidence type="ECO:0000256" key="1">
    <source>
        <dbReference type="SAM" id="MobiDB-lite"/>
    </source>
</evidence>
<name>A0A225VMY3_9STRA</name>
<dbReference type="EMBL" id="NBNE01003857">
    <property type="protein sequence ID" value="OWZ06692.1"/>
    <property type="molecule type" value="Genomic_DNA"/>
</dbReference>
<dbReference type="OrthoDB" id="422839at2759"/>
<proteinExistence type="predicted"/>
<dbReference type="Pfam" id="PF07727">
    <property type="entry name" value="RVT_2"/>
    <property type="match status" value="1"/>
</dbReference>
<dbReference type="AlphaFoldDB" id="A0A225VMY3"/>
<feature type="domain" description="Retroviral polymerase SH3-like" evidence="3">
    <location>
        <begin position="31"/>
        <end position="89"/>
    </location>
</feature>
<gene>
    <name evidence="4" type="ORF">PHMEG_00021020</name>
</gene>
<dbReference type="InterPro" id="IPR057670">
    <property type="entry name" value="SH3_retrovirus"/>
</dbReference>
<evidence type="ECO:0000259" key="3">
    <source>
        <dbReference type="Pfam" id="PF25597"/>
    </source>
</evidence>
<dbReference type="STRING" id="4795.A0A225VMY3"/>
<protein>
    <submittedName>
        <fullName evidence="4">Polyprotein</fullName>
    </submittedName>
</protein>
<dbReference type="InterPro" id="IPR013103">
    <property type="entry name" value="RVT_2"/>
</dbReference>
<evidence type="ECO:0000313" key="4">
    <source>
        <dbReference type="EMBL" id="OWZ06692.1"/>
    </source>
</evidence>
<feature type="domain" description="Reverse transcriptase Ty1/copia-type" evidence="2">
    <location>
        <begin position="218"/>
        <end position="293"/>
    </location>
</feature>
<keyword evidence="5" id="KW-1185">Reference proteome</keyword>
<comment type="caution">
    <text evidence="4">The sequence shown here is derived from an EMBL/GenBank/DDBJ whole genome shotgun (WGS) entry which is preliminary data.</text>
</comment>